<proteinExistence type="predicted"/>
<evidence type="ECO:0000313" key="1">
    <source>
        <dbReference type="EMBL" id="ACS60956.1"/>
    </source>
</evidence>
<dbReference type="KEGG" id="rlg:Rleg_6201"/>
<dbReference type="HOGENOM" id="CLU_3238704_0_0_5"/>
<geneLocation type="plasmid" evidence="1 2">
    <name>pR132504</name>
</geneLocation>
<dbReference type="Proteomes" id="UP000002256">
    <property type="component" value="Plasmid pR132504"/>
</dbReference>
<dbReference type="AlphaFoldDB" id="C6B9T4"/>
<reference evidence="1 2" key="1">
    <citation type="journal article" date="2010" name="Stand. Genomic Sci.">
        <title>Complete genome sequence of Rhizobium leguminosarum bv. trifolii strain WSM1325, an effective microsymbiont of annual Mediterranean clovers.</title>
        <authorList>
            <person name="Reeve W."/>
            <person name="O'Hara G."/>
            <person name="Chain P."/>
            <person name="Ardley J."/>
            <person name="Brau L."/>
            <person name="Nandesena K."/>
            <person name="Tiwari R."/>
            <person name="Copeland A."/>
            <person name="Nolan M."/>
            <person name="Han C."/>
            <person name="Brettin T."/>
            <person name="Land M."/>
            <person name="Ovchinikova G."/>
            <person name="Ivanova N."/>
            <person name="Mavromatis K."/>
            <person name="Markowitz V."/>
            <person name="Kyrpides N."/>
            <person name="Melino V."/>
            <person name="Denton M."/>
            <person name="Yates R."/>
            <person name="Howieson J."/>
        </authorList>
    </citation>
    <scope>NUCLEOTIDE SEQUENCE [LARGE SCALE GENOMIC DNA]</scope>
    <source>
        <strain evidence="1 2">WSM1325</strain>
        <plasmid evidence="2">Plasmid pR132504</plasmid>
    </source>
</reference>
<name>C6B9T4_RHILS</name>
<protein>
    <submittedName>
        <fullName evidence="1">Uncharacterized protein</fullName>
    </submittedName>
</protein>
<accession>C6B9T4</accession>
<gene>
    <name evidence="1" type="ordered locus">Rleg_6201</name>
</gene>
<keyword evidence="1" id="KW-0614">Plasmid</keyword>
<evidence type="ECO:0000313" key="2">
    <source>
        <dbReference type="Proteomes" id="UP000002256"/>
    </source>
</evidence>
<organism evidence="1 2">
    <name type="scientific">Rhizobium leguminosarum bv. trifolii (strain WSM1325)</name>
    <dbReference type="NCBI Taxonomy" id="395491"/>
    <lineage>
        <taxon>Bacteria</taxon>
        <taxon>Pseudomonadati</taxon>
        <taxon>Pseudomonadota</taxon>
        <taxon>Alphaproteobacteria</taxon>
        <taxon>Hyphomicrobiales</taxon>
        <taxon>Rhizobiaceae</taxon>
        <taxon>Rhizobium/Agrobacterium group</taxon>
        <taxon>Rhizobium</taxon>
    </lineage>
</organism>
<dbReference type="EMBL" id="CP001626">
    <property type="protein sequence ID" value="ACS60956.1"/>
    <property type="molecule type" value="Genomic_DNA"/>
</dbReference>
<sequence>MQQFKGLQRLLRVFSDTQRCRSEIAGTDEVGSKRGIDRNIQQG</sequence>